<comment type="similarity">
    <text evidence="2 7">Belongs to the flavodoxin family.</text>
</comment>
<dbReference type="Pfam" id="PF00258">
    <property type="entry name" value="Flavodoxin_1"/>
    <property type="match status" value="1"/>
</dbReference>
<dbReference type="PIRSF" id="PIRSF038996">
    <property type="entry name" value="FldA"/>
    <property type="match status" value="1"/>
</dbReference>
<keyword evidence="10" id="KW-1185">Reference proteome</keyword>
<dbReference type="PROSITE" id="PS00201">
    <property type="entry name" value="FLAVODOXIN"/>
    <property type="match status" value="1"/>
</dbReference>
<dbReference type="PROSITE" id="PS50902">
    <property type="entry name" value="FLAVODOXIN_LIKE"/>
    <property type="match status" value="1"/>
</dbReference>
<feature type="domain" description="Flavodoxin-like" evidence="8">
    <location>
        <begin position="4"/>
        <end position="161"/>
    </location>
</feature>
<comment type="cofactor">
    <cofactor evidence="1 7">
        <name>FMN</name>
        <dbReference type="ChEBI" id="CHEBI:58210"/>
    </cofactor>
</comment>
<dbReference type="Gene3D" id="3.40.50.360">
    <property type="match status" value="1"/>
</dbReference>
<organism evidence="9 10">
    <name type="scientific">Helicobacter turcicus</name>
    <dbReference type="NCBI Taxonomy" id="2867412"/>
    <lineage>
        <taxon>Bacteria</taxon>
        <taxon>Pseudomonadati</taxon>
        <taxon>Campylobacterota</taxon>
        <taxon>Epsilonproteobacteria</taxon>
        <taxon>Campylobacterales</taxon>
        <taxon>Helicobacteraceae</taxon>
        <taxon>Helicobacter</taxon>
    </lineage>
</organism>
<evidence type="ECO:0000313" key="10">
    <source>
        <dbReference type="Proteomes" id="UP000700059"/>
    </source>
</evidence>
<evidence type="ECO:0000256" key="2">
    <source>
        <dbReference type="ARBA" id="ARBA00005267"/>
    </source>
</evidence>
<keyword evidence="6 7" id="KW-0249">Electron transport</keyword>
<keyword evidence="4 7" id="KW-0285">Flavoprotein</keyword>
<evidence type="ECO:0000256" key="7">
    <source>
        <dbReference type="PIRNR" id="PIRNR038996"/>
    </source>
</evidence>
<evidence type="ECO:0000256" key="6">
    <source>
        <dbReference type="ARBA" id="ARBA00022982"/>
    </source>
</evidence>
<keyword evidence="3 7" id="KW-0813">Transport</keyword>
<evidence type="ECO:0000256" key="4">
    <source>
        <dbReference type="ARBA" id="ARBA00022630"/>
    </source>
</evidence>
<dbReference type="InterPro" id="IPR010086">
    <property type="entry name" value="Flavodoxin_lc"/>
</dbReference>
<name>A0ABS7JLK3_9HELI</name>
<dbReference type="NCBIfam" id="TIGR01752">
    <property type="entry name" value="flav_long"/>
    <property type="match status" value="1"/>
</dbReference>
<dbReference type="Proteomes" id="UP000700059">
    <property type="component" value="Unassembled WGS sequence"/>
</dbReference>
<reference evidence="9 10" key="1">
    <citation type="submission" date="2021-08" db="EMBL/GenBank/DDBJ databases">
        <title>Helicobacter spp. isolated from feces of Anatolian Ground Squirrel (Spermophilus xanthoprymnus) in Turkey.</title>
        <authorList>
            <person name="Aydin F."/>
            <person name="Abay S."/>
            <person name="Kayman T."/>
            <person name="Karakaya E."/>
            <person name="Saticioglu I.B."/>
        </authorList>
    </citation>
    <scope>NUCLEOTIDE SEQUENCE [LARGE SCALE GENOMIC DNA]</scope>
    <source>
        <strain evidence="9 10">Faydin-H70</strain>
    </source>
</reference>
<comment type="caution">
    <text evidence="9">The sequence shown here is derived from an EMBL/GenBank/DDBJ whole genome shotgun (WGS) entry which is preliminary data.</text>
</comment>
<dbReference type="InterPro" id="IPR008254">
    <property type="entry name" value="Flavodoxin/NO_synth"/>
</dbReference>
<dbReference type="RefSeq" id="WP_221531556.1">
    <property type="nucleotide sequence ID" value="NZ_JAIGYP010000002.1"/>
</dbReference>
<sequence>METIGLFYGSDSGTTQKTAQNIAKYLGNVELHDVAKSTKETLKTYKNLILATPTYGAGNLQGDWEEFLGKLDSSDFANKTIALVGLGDQESYEYTFCNGLYFLYALAHKEGKIIGQTSLDGYSYADSKAIVDNVFVGLIIDEVNQEELTQERIQNWCDSIKVAF</sequence>
<comment type="function">
    <text evidence="7">Low-potential electron donor to a number of redox enzymes.</text>
</comment>
<dbReference type="PANTHER" id="PTHR42809">
    <property type="entry name" value="FLAVODOXIN 2"/>
    <property type="match status" value="1"/>
</dbReference>
<gene>
    <name evidence="9" type="ORF">K4G57_02090</name>
</gene>
<keyword evidence="5 7" id="KW-0288">FMN</keyword>
<protein>
    <recommendedName>
        <fullName evidence="7">Flavodoxin</fullName>
    </recommendedName>
</protein>
<dbReference type="InterPro" id="IPR001226">
    <property type="entry name" value="Flavodoxin_CS"/>
</dbReference>
<dbReference type="InterPro" id="IPR050619">
    <property type="entry name" value="Flavodoxin"/>
</dbReference>
<proteinExistence type="inferred from homology"/>
<evidence type="ECO:0000256" key="3">
    <source>
        <dbReference type="ARBA" id="ARBA00022448"/>
    </source>
</evidence>
<dbReference type="InterPro" id="IPR029039">
    <property type="entry name" value="Flavoprotein-like_sf"/>
</dbReference>
<evidence type="ECO:0000259" key="8">
    <source>
        <dbReference type="PROSITE" id="PS50902"/>
    </source>
</evidence>
<evidence type="ECO:0000256" key="5">
    <source>
        <dbReference type="ARBA" id="ARBA00022643"/>
    </source>
</evidence>
<evidence type="ECO:0000256" key="1">
    <source>
        <dbReference type="ARBA" id="ARBA00001917"/>
    </source>
</evidence>
<dbReference type="PANTHER" id="PTHR42809:SF1">
    <property type="entry name" value="FLAVODOXIN 1"/>
    <property type="match status" value="1"/>
</dbReference>
<evidence type="ECO:0000313" key="9">
    <source>
        <dbReference type="EMBL" id="MBX7490269.1"/>
    </source>
</evidence>
<dbReference type="NCBIfam" id="NF006739">
    <property type="entry name" value="PRK09267.1-5"/>
    <property type="match status" value="1"/>
</dbReference>
<dbReference type="EMBL" id="JAIGYQ010000002">
    <property type="protein sequence ID" value="MBX7490269.1"/>
    <property type="molecule type" value="Genomic_DNA"/>
</dbReference>
<dbReference type="SUPFAM" id="SSF52218">
    <property type="entry name" value="Flavoproteins"/>
    <property type="match status" value="1"/>
</dbReference>
<accession>A0ABS7JLK3</accession>